<feature type="transmembrane region" description="Helical" evidence="2">
    <location>
        <begin position="233"/>
        <end position="255"/>
    </location>
</feature>
<evidence type="ECO:0000259" key="3">
    <source>
        <dbReference type="Pfam" id="PF13490"/>
    </source>
</evidence>
<dbReference type="Pfam" id="PF13490">
    <property type="entry name" value="zf-HC2"/>
    <property type="match status" value="1"/>
</dbReference>
<sequence>MSASGSGRERAPDDGSAPRSDPAVDDAVQRLRAVAAAAGHADGPGAAGSADPDIVRTALATLPHEDQQLLWSQHVLGRGIDVVARELGLHVRAAARRLRAAEDRLGRALSAAHSRAPGRERCMETRGALHDYVTHRLGAGRRQSLEDHLFGCAGCMRAFIDVRHAAWALRDTAPLLAGGLAVAGAAGPVVIGAAGAATTHTGLLGWLGPLGAGIAAAGDWVARVLRQLFGRPVAVTAGVGVAAVAVAAVALVGGIPGGGAQDLPPPAVAGPSQASDPPQEPVIEEASPTPTPDPAPEPSPSGTPQPTPSAEPEPEPGPTVEPQPQTVWEPEPEPTPEEDLAAEPDPTTAPAAEPTRAPEPGDPEPVEPEPTTAPTSPPPSASPSPVPSSPPPVEPEPEVRTLTLTVEGIGWFRVVATDGAEIVAVETVEGYTKAEFGWNDHWRVWTANARRGTVEVTVRGAEGSAPGAVLRRWDHG</sequence>
<gene>
    <name evidence="4" type="ORF">BCL65_102112</name>
</gene>
<keyword evidence="2" id="KW-1133">Transmembrane helix</keyword>
<evidence type="ECO:0000256" key="2">
    <source>
        <dbReference type="SAM" id="Phobius"/>
    </source>
</evidence>
<dbReference type="RefSeq" id="WP_106265415.1">
    <property type="nucleotide sequence ID" value="NZ_PVTX01000002.1"/>
</dbReference>
<organism evidence="4 5">
    <name type="scientific">Isoptericola halotolerans</name>
    <dbReference type="NCBI Taxonomy" id="300560"/>
    <lineage>
        <taxon>Bacteria</taxon>
        <taxon>Bacillati</taxon>
        <taxon>Actinomycetota</taxon>
        <taxon>Actinomycetes</taxon>
        <taxon>Micrococcales</taxon>
        <taxon>Promicromonosporaceae</taxon>
        <taxon>Isoptericola</taxon>
    </lineage>
</organism>
<feature type="domain" description="Putative zinc-finger" evidence="3">
    <location>
        <begin position="122"/>
        <end position="155"/>
    </location>
</feature>
<feature type="transmembrane region" description="Helical" evidence="2">
    <location>
        <begin position="173"/>
        <end position="197"/>
    </location>
</feature>
<feature type="region of interest" description="Disordered" evidence="1">
    <location>
        <begin position="1"/>
        <end position="25"/>
    </location>
</feature>
<name>A0ABX5EIY1_9MICO</name>
<evidence type="ECO:0000313" key="5">
    <source>
        <dbReference type="Proteomes" id="UP000239895"/>
    </source>
</evidence>
<dbReference type="Proteomes" id="UP000239895">
    <property type="component" value="Unassembled WGS sequence"/>
</dbReference>
<keyword evidence="2" id="KW-0812">Transmembrane</keyword>
<comment type="caution">
    <text evidence="4">The sequence shown here is derived from an EMBL/GenBank/DDBJ whole genome shotgun (WGS) entry which is preliminary data.</text>
</comment>
<proteinExistence type="predicted"/>
<reference evidence="4 5" key="1">
    <citation type="submission" date="2018-03" db="EMBL/GenBank/DDBJ databases">
        <title>Comparative analysis of microorganisms from saline springs in Andes Mountain Range, Colombia.</title>
        <authorList>
            <person name="Rubin E."/>
        </authorList>
    </citation>
    <scope>NUCLEOTIDE SEQUENCE [LARGE SCALE GENOMIC DNA]</scope>
    <source>
        <strain evidence="4 5">CG 23</strain>
    </source>
</reference>
<keyword evidence="2" id="KW-0472">Membrane</keyword>
<accession>A0ABX5EIY1</accession>
<dbReference type="EMBL" id="PVTX01000002">
    <property type="protein sequence ID" value="PRZ08570.1"/>
    <property type="molecule type" value="Genomic_DNA"/>
</dbReference>
<evidence type="ECO:0000313" key="4">
    <source>
        <dbReference type="EMBL" id="PRZ08570.1"/>
    </source>
</evidence>
<feature type="compositionally biased region" description="Acidic residues" evidence="1">
    <location>
        <begin position="330"/>
        <end position="342"/>
    </location>
</feature>
<feature type="region of interest" description="Disordered" evidence="1">
    <location>
        <begin position="262"/>
        <end position="397"/>
    </location>
</feature>
<feature type="compositionally biased region" description="Low complexity" evidence="1">
    <location>
        <begin position="343"/>
        <end position="355"/>
    </location>
</feature>
<evidence type="ECO:0000256" key="1">
    <source>
        <dbReference type="SAM" id="MobiDB-lite"/>
    </source>
</evidence>
<keyword evidence="5" id="KW-1185">Reference proteome</keyword>
<feature type="compositionally biased region" description="Pro residues" evidence="1">
    <location>
        <begin position="375"/>
        <end position="394"/>
    </location>
</feature>
<feature type="compositionally biased region" description="Pro residues" evidence="1">
    <location>
        <begin position="289"/>
        <end position="321"/>
    </location>
</feature>
<feature type="transmembrane region" description="Helical" evidence="2">
    <location>
        <begin position="203"/>
        <end position="221"/>
    </location>
</feature>
<protein>
    <submittedName>
        <fullName evidence="4">Zinc finger protein</fullName>
    </submittedName>
</protein>
<dbReference type="InterPro" id="IPR027383">
    <property type="entry name" value="Znf_put"/>
</dbReference>